<dbReference type="OrthoDB" id="5429993at2759"/>
<sequence>MTRPDENGRYRRSTVSSSERLCFKHCRLYRDLRNDRVKARWFARIARQQINSYIMSTIPSSSRSLRKPAAGSNIERTNPANEPTRPARPTQSPSRLPVKPPTRTARSTSTSAKGRPPSATGGISNNASSMRPPRTNVTTTSTVGSLQRSTSNRRANPPAAAATEPEPVKDRSRPPIVTSRHLRNASTSSFSSSSTINPQGHARTRSSTLVSSSTALPPPKRNSVEIPKFQPSTKRISVEIPKPQPANTDAQLKRQTFSTYQQHFSPAKNLAPKPHPATFLAPPSPSKLPSNIAISAEIAKLQNELLQLHLLHRHAVQVEREWKASAKTKLGVRFHSTVDKNKKLLQLELEENGKINCVALKVWQELGTPGWALADKIQVLDEVISGVWNLGESGGKYLRVVRKFERWLRKCQDILEARVEEGLDGDEIVFLEELDREWKDDCLAIGRKLETWRDHLRELGTPDRKSSLKLVVCGCHSLVRGMLAELNTMAQIERDAMRTEVEWIKRMNDDVMDDSTSTHIAGAIWRSR</sequence>
<comment type="caution">
    <text evidence="2">The sequence shown here is derived from an EMBL/GenBank/DDBJ whole genome shotgun (WGS) entry which is preliminary data.</text>
</comment>
<evidence type="ECO:0000313" key="2">
    <source>
        <dbReference type="EMBL" id="OWP06562.1"/>
    </source>
</evidence>
<dbReference type="STRING" id="503106.A0A218ZFN1"/>
<feature type="compositionally biased region" description="Low complexity" evidence="1">
    <location>
        <begin position="205"/>
        <end position="215"/>
    </location>
</feature>
<evidence type="ECO:0000256" key="1">
    <source>
        <dbReference type="SAM" id="MobiDB-lite"/>
    </source>
</evidence>
<dbReference type="EMBL" id="MZNU01000044">
    <property type="protein sequence ID" value="OWP06562.1"/>
    <property type="molecule type" value="Genomic_DNA"/>
</dbReference>
<keyword evidence="3" id="KW-1185">Reference proteome</keyword>
<feature type="compositionally biased region" description="Low complexity" evidence="1">
    <location>
        <begin position="102"/>
        <end position="112"/>
    </location>
</feature>
<name>A0A218ZFN1_9HELO</name>
<feature type="compositionally biased region" description="Low complexity" evidence="1">
    <location>
        <begin position="186"/>
        <end position="195"/>
    </location>
</feature>
<dbReference type="AlphaFoldDB" id="A0A218ZFN1"/>
<gene>
    <name evidence="2" type="ORF">B2J93_1203</name>
</gene>
<feature type="compositionally biased region" description="Polar residues" evidence="1">
    <location>
        <begin position="121"/>
        <end position="150"/>
    </location>
</feature>
<protein>
    <submittedName>
        <fullName evidence="2">Uncharacterized protein</fullName>
    </submittedName>
</protein>
<organism evidence="2 3">
    <name type="scientific">Diplocarpon coronariae</name>
    <dbReference type="NCBI Taxonomy" id="2795749"/>
    <lineage>
        <taxon>Eukaryota</taxon>
        <taxon>Fungi</taxon>
        <taxon>Dikarya</taxon>
        <taxon>Ascomycota</taxon>
        <taxon>Pezizomycotina</taxon>
        <taxon>Leotiomycetes</taxon>
        <taxon>Helotiales</taxon>
        <taxon>Drepanopezizaceae</taxon>
        <taxon>Diplocarpon</taxon>
    </lineage>
</organism>
<accession>A0A218ZFN1</accession>
<reference evidence="2 3" key="1">
    <citation type="submission" date="2017-04" db="EMBL/GenBank/DDBJ databases">
        <title>Draft genome sequence of Marssonina coronaria NL1: causal agent of apple blotch.</title>
        <authorList>
            <person name="Cheng Q."/>
        </authorList>
    </citation>
    <scope>NUCLEOTIDE SEQUENCE [LARGE SCALE GENOMIC DNA]</scope>
    <source>
        <strain evidence="2 3">NL1</strain>
    </source>
</reference>
<feature type="region of interest" description="Disordered" evidence="1">
    <location>
        <begin position="59"/>
        <end position="247"/>
    </location>
</feature>
<proteinExistence type="predicted"/>
<evidence type="ECO:0000313" key="3">
    <source>
        <dbReference type="Proteomes" id="UP000242519"/>
    </source>
</evidence>
<dbReference type="InParanoid" id="A0A218ZFN1"/>
<feature type="compositionally biased region" description="Low complexity" evidence="1">
    <location>
        <begin position="152"/>
        <end position="162"/>
    </location>
</feature>
<dbReference type="Proteomes" id="UP000242519">
    <property type="component" value="Unassembled WGS sequence"/>
</dbReference>